<accession>A0A1A0H5P1</accession>
<name>A0A1A0H5P1_9ASCO</name>
<keyword evidence="2" id="KW-1185">Reference proteome</keyword>
<dbReference type="OrthoDB" id="4022411at2759"/>
<organism evidence="1 2">
    <name type="scientific">Metschnikowia bicuspidata var. bicuspidata NRRL YB-4993</name>
    <dbReference type="NCBI Taxonomy" id="869754"/>
    <lineage>
        <taxon>Eukaryota</taxon>
        <taxon>Fungi</taxon>
        <taxon>Dikarya</taxon>
        <taxon>Ascomycota</taxon>
        <taxon>Saccharomycotina</taxon>
        <taxon>Pichiomycetes</taxon>
        <taxon>Metschnikowiaceae</taxon>
        <taxon>Metschnikowia</taxon>
    </lineage>
</organism>
<dbReference type="GO" id="GO:0043047">
    <property type="term" value="F:single-stranded telomeric DNA binding"/>
    <property type="evidence" value="ECO:0007669"/>
    <property type="project" value="InterPro"/>
</dbReference>
<sequence length="135" mass="14485">MTVTILDPAKLSLFYPKASDVTPQKIRVISQAVDYDISSALLAVQRLPNLGPLHEEINLDGLDAENTEPQLAHVDLSKTNHASSSLYIPPGTIVSVVGFYNGSIITAVECIPLSEQVLLGKYIDTLAAVGTLKQL</sequence>
<evidence type="ECO:0000313" key="2">
    <source>
        <dbReference type="Proteomes" id="UP000092555"/>
    </source>
</evidence>
<evidence type="ECO:0000313" key="1">
    <source>
        <dbReference type="EMBL" id="OBA19351.1"/>
    </source>
</evidence>
<proteinExistence type="predicted"/>
<dbReference type="EMBL" id="LXTC01000007">
    <property type="protein sequence ID" value="OBA19351.1"/>
    <property type="molecule type" value="Genomic_DNA"/>
</dbReference>
<dbReference type="AlphaFoldDB" id="A0A1A0H5P1"/>
<dbReference type="GeneID" id="30031082"/>
<reference evidence="1 2" key="1">
    <citation type="submission" date="2016-05" db="EMBL/GenBank/DDBJ databases">
        <title>Comparative genomics of biotechnologically important yeasts.</title>
        <authorList>
            <consortium name="DOE Joint Genome Institute"/>
            <person name="Riley R."/>
            <person name="Haridas S."/>
            <person name="Wolfe K.H."/>
            <person name="Lopes M.R."/>
            <person name="Hittinger C.T."/>
            <person name="Goker M."/>
            <person name="Salamov A."/>
            <person name="Wisecaver J."/>
            <person name="Long T.M."/>
            <person name="Aerts A.L."/>
            <person name="Barry K."/>
            <person name="Choi C."/>
            <person name="Clum A."/>
            <person name="Coughlan A.Y."/>
            <person name="Deshpande S."/>
            <person name="Douglass A.P."/>
            <person name="Hanson S.J."/>
            <person name="Klenk H.-P."/>
            <person name="LaButti K."/>
            <person name="Lapidus A."/>
            <person name="Lindquist E."/>
            <person name="Lipzen A."/>
            <person name="Meier-kolthoff J.P."/>
            <person name="Ohm R.A."/>
            <person name="Otillar R.P."/>
            <person name="Pangilinan J."/>
            <person name="Peng Y."/>
            <person name="Rokas A."/>
            <person name="Rosa C.A."/>
            <person name="Scheuner C."/>
            <person name="Sibirny A.A."/>
            <person name="Slot J.C."/>
            <person name="Stielow J.B."/>
            <person name="Sun H."/>
            <person name="Kurtzman C.P."/>
            <person name="Blackwell M."/>
            <person name="Grigoriev I.V."/>
            <person name="Jeffries T.W."/>
        </authorList>
    </citation>
    <scope>NUCLEOTIDE SEQUENCE [LARGE SCALE GENOMIC DNA]</scope>
    <source>
        <strain evidence="1 2">NRRL YB-4993</strain>
    </source>
</reference>
<dbReference type="InterPro" id="IPR024222">
    <property type="entry name" value="Ten1_fungal"/>
</dbReference>
<comment type="caution">
    <text evidence="1">The sequence shown here is derived from an EMBL/GenBank/DDBJ whole genome shotgun (WGS) entry which is preliminary data.</text>
</comment>
<dbReference type="Pfam" id="PF12658">
    <property type="entry name" value="Ten1"/>
    <property type="match status" value="1"/>
</dbReference>
<dbReference type="Proteomes" id="UP000092555">
    <property type="component" value="Unassembled WGS sequence"/>
</dbReference>
<protein>
    <submittedName>
        <fullName evidence="1">Uncharacterized protein</fullName>
    </submittedName>
</protein>
<dbReference type="InterPro" id="IPR012340">
    <property type="entry name" value="NA-bd_OB-fold"/>
</dbReference>
<dbReference type="Gene3D" id="2.40.50.140">
    <property type="entry name" value="Nucleic acid-binding proteins"/>
    <property type="match status" value="1"/>
</dbReference>
<dbReference type="GO" id="GO:0016233">
    <property type="term" value="P:telomere capping"/>
    <property type="evidence" value="ECO:0007669"/>
    <property type="project" value="InterPro"/>
</dbReference>
<dbReference type="GO" id="GO:1990879">
    <property type="term" value="C:CST complex"/>
    <property type="evidence" value="ECO:0007669"/>
    <property type="project" value="InterPro"/>
</dbReference>
<gene>
    <name evidence="1" type="ORF">METBIDRAFT_46962</name>
</gene>
<dbReference type="RefSeq" id="XP_018709883.1">
    <property type="nucleotide sequence ID" value="XM_018858106.1"/>
</dbReference>